<name>A0A176RXK3_9GAMM</name>
<organism evidence="1 2">
    <name type="scientific">Candidatus Thiomargarita nelsonii</name>
    <dbReference type="NCBI Taxonomy" id="1003181"/>
    <lineage>
        <taxon>Bacteria</taxon>
        <taxon>Pseudomonadati</taxon>
        <taxon>Pseudomonadota</taxon>
        <taxon>Gammaproteobacteria</taxon>
        <taxon>Thiotrichales</taxon>
        <taxon>Thiotrichaceae</taxon>
        <taxon>Thiomargarita</taxon>
    </lineage>
</organism>
<comment type="caution">
    <text evidence="1">The sequence shown here is derived from an EMBL/GenBank/DDBJ whole genome shotgun (WGS) entry which is preliminary data.</text>
</comment>
<evidence type="ECO:0000313" key="2">
    <source>
        <dbReference type="Proteomes" id="UP000076962"/>
    </source>
</evidence>
<proteinExistence type="predicted"/>
<gene>
    <name evidence="1" type="ORF">THIOM_003841</name>
</gene>
<dbReference type="AlphaFoldDB" id="A0A176RXK3"/>
<protein>
    <submittedName>
        <fullName evidence="1">Uncharacterized protein</fullName>
    </submittedName>
</protein>
<accession>A0A176RXK3</accession>
<sequence length="50" mass="5985">MQQFISHKIKHSIFVPSNKSLRRSILNIDIRIIRHHGGNHFRDFGAYRLE</sequence>
<evidence type="ECO:0000313" key="1">
    <source>
        <dbReference type="EMBL" id="OAD20454.1"/>
    </source>
</evidence>
<keyword evidence="2" id="KW-1185">Reference proteome</keyword>
<dbReference type="EMBL" id="LUTY01002362">
    <property type="protein sequence ID" value="OAD20454.1"/>
    <property type="molecule type" value="Genomic_DNA"/>
</dbReference>
<reference evidence="1 2" key="1">
    <citation type="submission" date="2016-05" db="EMBL/GenBank/DDBJ databases">
        <title>Single-cell genome of chain-forming Candidatus Thiomargarita nelsonii and comparison to other large sulfur-oxidizing bacteria.</title>
        <authorList>
            <person name="Winkel M."/>
            <person name="Salman V."/>
            <person name="Woyke T."/>
            <person name="Schulz-Vogt H."/>
            <person name="Richter M."/>
            <person name="Flood B."/>
            <person name="Bailey J."/>
            <person name="Amann R."/>
            <person name="Mussmann M."/>
        </authorList>
    </citation>
    <scope>NUCLEOTIDE SEQUENCE [LARGE SCALE GENOMIC DNA]</scope>
    <source>
        <strain evidence="1 2">THI036</strain>
    </source>
</reference>
<dbReference type="Proteomes" id="UP000076962">
    <property type="component" value="Unassembled WGS sequence"/>
</dbReference>